<dbReference type="HOGENOM" id="CLU_3000388_0_0_1"/>
<dbReference type="EMBL" id="FR824102">
    <property type="protein sequence ID" value="CCA18817.1"/>
    <property type="molecule type" value="Genomic_DNA"/>
</dbReference>
<keyword evidence="1" id="KW-0732">Signal</keyword>
<name>F0WCA3_9STRA</name>
<evidence type="ECO:0000256" key="1">
    <source>
        <dbReference type="SAM" id="SignalP"/>
    </source>
</evidence>
<reference evidence="2" key="1">
    <citation type="journal article" date="2011" name="PLoS Biol.">
        <title>Gene gain and loss during evolution of obligate parasitism in the white rust pathogen of Arabidopsis thaliana.</title>
        <authorList>
            <person name="Kemen E."/>
            <person name="Gardiner A."/>
            <person name="Schultz-Larsen T."/>
            <person name="Kemen A.C."/>
            <person name="Balmuth A.L."/>
            <person name="Robert-Seilaniantz A."/>
            <person name="Bailey K."/>
            <person name="Holub E."/>
            <person name="Studholme D.J."/>
            <person name="Maclean D."/>
            <person name="Jones J.D."/>
        </authorList>
    </citation>
    <scope>NUCLEOTIDE SEQUENCE</scope>
</reference>
<protein>
    <submittedName>
        <fullName evidence="2">AlNc14C57G4286 protein</fullName>
    </submittedName>
</protein>
<feature type="signal peptide" evidence="1">
    <location>
        <begin position="1"/>
        <end position="19"/>
    </location>
</feature>
<proteinExistence type="predicted"/>
<reference evidence="2" key="2">
    <citation type="submission" date="2011-02" db="EMBL/GenBank/DDBJ databases">
        <authorList>
            <person name="MacLean D."/>
        </authorList>
    </citation>
    <scope>NUCLEOTIDE SEQUENCE</scope>
</reference>
<accession>F0WCA3</accession>
<dbReference type="AlphaFoldDB" id="F0WCA3"/>
<feature type="chain" id="PRO_5003259317" evidence="1">
    <location>
        <begin position="20"/>
        <end position="57"/>
    </location>
</feature>
<gene>
    <name evidence="2" type="primary">AlNc14C57G4286</name>
    <name evidence="2" type="ORF">ALNC14_049600</name>
</gene>
<sequence>MLQQLSLFLILFSNESCRCCIVYGLTGYVLKKSAPYFWISYVFPRFNQAIVQLSIKR</sequence>
<organism evidence="2">
    <name type="scientific">Albugo laibachii Nc14</name>
    <dbReference type="NCBI Taxonomy" id="890382"/>
    <lineage>
        <taxon>Eukaryota</taxon>
        <taxon>Sar</taxon>
        <taxon>Stramenopiles</taxon>
        <taxon>Oomycota</taxon>
        <taxon>Peronosporomycetes</taxon>
        <taxon>Albuginales</taxon>
        <taxon>Albuginaceae</taxon>
        <taxon>Albugo</taxon>
    </lineage>
</organism>
<evidence type="ECO:0000313" key="2">
    <source>
        <dbReference type="EMBL" id="CCA18817.1"/>
    </source>
</evidence>